<dbReference type="AlphaFoldDB" id="A0A382SMH3"/>
<dbReference type="EMBL" id="UINC01130192">
    <property type="protein sequence ID" value="SVD11099.1"/>
    <property type="molecule type" value="Genomic_DNA"/>
</dbReference>
<evidence type="ECO:0000313" key="2">
    <source>
        <dbReference type="EMBL" id="SVD11099.1"/>
    </source>
</evidence>
<organism evidence="2">
    <name type="scientific">marine metagenome</name>
    <dbReference type="NCBI Taxonomy" id="408172"/>
    <lineage>
        <taxon>unclassified sequences</taxon>
        <taxon>metagenomes</taxon>
        <taxon>ecological metagenomes</taxon>
    </lineage>
</organism>
<sequence length="136" mass="15728">MSSIYRKGRDGYYYYQTYVYNPESKKKDKRIFHSLSTKNLLEAETKQNELDIQYEKQNYIDSNSSMLSYNFSPKPTIAIIVGTIAITILVLDFFIPSTVKQKTSDLIIPEKVEGVEKKIDVPPKIIEPVKLVINEQ</sequence>
<protein>
    <submittedName>
        <fullName evidence="2">Uncharacterized protein</fullName>
    </submittedName>
</protein>
<keyword evidence="1" id="KW-0472">Membrane</keyword>
<accession>A0A382SMH3</accession>
<evidence type="ECO:0000256" key="1">
    <source>
        <dbReference type="SAM" id="Phobius"/>
    </source>
</evidence>
<name>A0A382SMH3_9ZZZZ</name>
<reference evidence="2" key="1">
    <citation type="submission" date="2018-05" db="EMBL/GenBank/DDBJ databases">
        <authorList>
            <person name="Lanie J.A."/>
            <person name="Ng W.-L."/>
            <person name="Kazmierczak K.M."/>
            <person name="Andrzejewski T.M."/>
            <person name="Davidsen T.M."/>
            <person name="Wayne K.J."/>
            <person name="Tettelin H."/>
            <person name="Glass J.I."/>
            <person name="Rusch D."/>
            <person name="Podicherti R."/>
            <person name="Tsui H.-C.T."/>
            <person name="Winkler M.E."/>
        </authorList>
    </citation>
    <scope>NUCLEOTIDE SEQUENCE</scope>
</reference>
<proteinExistence type="predicted"/>
<keyword evidence="1" id="KW-1133">Transmembrane helix</keyword>
<feature type="transmembrane region" description="Helical" evidence="1">
    <location>
        <begin position="76"/>
        <end position="95"/>
    </location>
</feature>
<keyword evidence="1" id="KW-0812">Transmembrane</keyword>
<gene>
    <name evidence="2" type="ORF">METZ01_LOCUS363953</name>
</gene>
<feature type="non-terminal residue" evidence="2">
    <location>
        <position position="136"/>
    </location>
</feature>